<evidence type="ECO:0000256" key="4">
    <source>
        <dbReference type="ARBA" id="ARBA00023163"/>
    </source>
</evidence>
<keyword evidence="4" id="KW-0804">Transcription</keyword>
<dbReference type="Proteomes" id="UP000033588">
    <property type="component" value="Unassembled WGS sequence"/>
</dbReference>
<dbReference type="Gene3D" id="1.10.10.10">
    <property type="entry name" value="Winged helix-like DNA-binding domain superfamily/Winged helix DNA-binding domain"/>
    <property type="match status" value="1"/>
</dbReference>
<dbReference type="GO" id="GO:0043565">
    <property type="term" value="F:sequence-specific DNA binding"/>
    <property type="evidence" value="ECO:0007669"/>
    <property type="project" value="TreeGrafter"/>
</dbReference>
<evidence type="ECO:0000313" key="6">
    <source>
        <dbReference type="EMBL" id="KJZ46260.1"/>
    </source>
</evidence>
<dbReference type="CDD" id="cd08422">
    <property type="entry name" value="PBP2_CrgA_like"/>
    <property type="match status" value="1"/>
</dbReference>
<comment type="similarity">
    <text evidence="1">Belongs to the LysR transcriptional regulatory family.</text>
</comment>
<dbReference type="Pfam" id="PF00126">
    <property type="entry name" value="HTH_1"/>
    <property type="match status" value="1"/>
</dbReference>
<accession>A0A0F4TQI0</accession>
<proteinExistence type="inferred from homology"/>
<reference evidence="6 7" key="1">
    <citation type="submission" date="2015-03" db="EMBL/GenBank/DDBJ databases">
        <title>Comparative genomics of Pseudomonas insights into diversity of traits involved in vanlence and defense.</title>
        <authorList>
            <person name="Qin Y."/>
        </authorList>
    </citation>
    <scope>NUCLEOTIDE SEQUENCE [LARGE SCALE GENOMIC DNA]</scope>
    <source>
        <strain evidence="6 7">C8</strain>
    </source>
</reference>
<name>A0A0F4TQI0_PSEFL</name>
<comment type="caution">
    <text evidence="6">The sequence shown here is derived from an EMBL/GenBank/DDBJ whole genome shotgun (WGS) entry which is preliminary data.</text>
</comment>
<dbReference type="PATRIC" id="fig|294.132.peg.1337"/>
<dbReference type="AlphaFoldDB" id="A0A0F4TQI0"/>
<dbReference type="InterPro" id="IPR036388">
    <property type="entry name" value="WH-like_DNA-bd_sf"/>
</dbReference>
<dbReference type="InterPro" id="IPR000847">
    <property type="entry name" value="LysR_HTH_N"/>
</dbReference>
<dbReference type="PROSITE" id="PS50931">
    <property type="entry name" value="HTH_LYSR"/>
    <property type="match status" value="1"/>
</dbReference>
<dbReference type="RefSeq" id="WP_046040480.1">
    <property type="nucleotide sequence ID" value="NZ_LACC01000014.1"/>
</dbReference>
<protein>
    <submittedName>
        <fullName evidence="6">LysR family transcriptional regulator</fullName>
    </submittedName>
</protein>
<evidence type="ECO:0000313" key="7">
    <source>
        <dbReference type="Proteomes" id="UP000033588"/>
    </source>
</evidence>
<dbReference type="InterPro" id="IPR005119">
    <property type="entry name" value="LysR_subst-bd"/>
</dbReference>
<feature type="domain" description="HTH lysR-type" evidence="5">
    <location>
        <begin position="1"/>
        <end position="66"/>
    </location>
</feature>
<gene>
    <name evidence="6" type="ORF">VC35_12910</name>
</gene>
<organism evidence="6 7">
    <name type="scientific">Pseudomonas fluorescens</name>
    <dbReference type="NCBI Taxonomy" id="294"/>
    <lineage>
        <taxon>Bacteria</taxon>
        <taxon>Pseudomonadati</taxon>
        <taxon>Pseudomonadota</taxon>
        <taxon>Gammaproteobacteria</taxon>
        <taxon>Pseudomonadales</taxon>
        <taxon>Pseudomonadaceae</taxon>
        <taxon>Pseudomonas</taxon>
    </lineage>
</organism>
<evidence type="ECO:0000256" key="1">
    <source>
        <dbReference type="ARBA" id="ARBA00009437"/>
    </source>
</evidence>
<dbReference type="PANTHER" id="PTHR30537:SF5">
    <property type="entry name" value="HTH-TYPE TRANSCRIPTIONAL ACTIVATOR TTDR-RELATED"/>
    <property type="match status" value="1"/>
</dbReference>
<keyword evidence="2" id="KW-0805">Transcription regulation</keyword>
<dbReference type="GO" id="GO:0006351">
    <property type="term" value="P:DNA-templated transcription"/>
    <property type="evidence" value="ECO:0007669"/>
    <property type="project" value="TreeGrafter"/>
</dbReference>
<dbReference type="InterPro" id="IPR058163">
    <property type="entry name" value="LysR-type_TF_proteobact-type"/>
</dbReference>
<evidence type="ECO:0000256" key="2">
    <source>
        <dbReference type="ARBA" id="ARBA00023015"/>
    </source>
</evidence>
<dbReference type="OrthoDB" id="9815676at2"/>
<sequence length="308" mass="34109">MNLDVLNNQHSDEIAAFLAVASQGSFVGAGRLLQRHPTVVSKRLAAMEKRLGVRLVERSTRQVRMTETGARLEQRLRSAIELMNEAQQQASEGASEIRGTLRLALPAAMGRRWLGPMLPEFLKAHPHVSILADYSERLVDIIDEGFDAAIRIGELEDSRLIAKKLSDHRRILCASPAYIRQHGMPETPQDLIRHNCLRFSGLASFPQWRLHRGNELQTISPKGNLTANDSESLLAAARADAGILGAGDWLMSRDIAAGRLLHVLPDWQLDSAGGVYLVRPSARFPGAVVVAFKQWIESKFIPAPPWDI</sequence>
<evidence type="ECO:0000259" key="5">
    <source>
        <dbReference type="PROSITE" id="PS50931"/>
    </source>
</evidence>
<dbReference type="EMBL" id="LACC01000014">
    <property type="protein sequence ID" value="KJZ46260.1"/>
    <property type="molecule type" value="Genomic_DNA"/>
</dbReference>
<evidence type="ECO:0000256" key="3">
    <source>
        <dbReference type="ARBA" id="ARBA00023125"/>
    </source>
</evidence>
<dbReference type="InterPro" id="IPR036390">
    <property type="entry name" value="WH_DNA-bd_sf"/>
</dbReference>
<dbReference type="Pfam" id="PF03466">
    <property type="entry name" value="LysR_substrate"/>
    <property type="match status" value="1"/>
</dbReference>
<dbReference type="PANTHER" id="PTHR30537">
    <property type="entry name" value="HTH-TYPE TRANSCRIPTIONAL REGULATOR"/>
    <property type="match status" value="1"/>
</dbReference>
<keyword evidence="3" id="KW-0238">DNA-binding</keyword>
<dbReference type="SUPFAM" id="SSF53850">
    <property type="entry name" value="Periplasmic binding protein-like II"/>
    <property type="match status" value="1"/>
</dbReference>
<dbReference type="SUPFAM" id="SSF46785">
    <property type="entry name" value="Winged helix' DNA-binding domain"/>
    <property type="match status" value="1"/>
</dbReference>
<dbReference type="GO" id="GO:0003700">
    <property type="term" value="F:DNA-binding transcription factor activity"/>
    <property type="evidence" value="ECO:0007669"/>
    <property type="project" value="InterPro"/>
</dbReference>
<dbReference type="Gene3D" id="3.40.190.290">
    <property type="match status" value="1"/>
</dbReference>